<dbReference type="InterPro" id="IPR001309">
    <property type="entry name" value="Pept_C14_p20"/>
</dbReference>
<evidence type="ECO:0000313" key="5">
    <source>
        <dbReference type="EMBL" id="GAA4418462.1"/>
    </source>
</evidence>
<reference evidence="6" key="1">
    <citation type="journal article" date="2019" name="Int. J. Syst. Evol. Microbiol.">
        <title>The Global Catalogue of Microorganisms (GCM) 10K type strain sequencing project: providing services to taxonomists for standard genome sequencing and annotation.</title>
        <authorList>
            <consortium name="The Broad Institute Genomics Platform"/>
            <consortium name="The Broad Institute Genome Sequencing Center for Infectious Disease"/>
            <person name="Wu L."/>
            <person name="Ma J."/>
        </authorList>
    </citation>
    <scope>NUCLEOTIDE SEQUENCE [LARGE SCALE GENOMIC DNA]</scope>
    <source>
        <strain evidence="6">JCM 17925</strain>
    </source>
</reference>
<keyword evidence="6" id="KW-1185">Reference proteome</keyword>
<comment type="caution">
    <text evidence="5">The sequence shown here is derived from an EMBL/GenBank/DDBJ whole genome shotgun (WGS) entry which is preliminary data.</text>
</comment>
<dbReference type="RefSeq" id="WP_345270976.1">
    <property type="nucleotide sequence ID" value="NZ_BAABHB010000017.1"/>
</dbReference>
<dbReference type="SMART" id="SM00028">
    <property type="entry name" value="TPR"/>
    <property type="match status" value="6"/>
</dbReference>
<accession>A0ABP8KY21</accession>
<gene>
    <name evidence="5" type="ORF">GCM10023187_51890</name>
</gene>
<proteinExistence type="predicted"/>
<sequence length="458" mass="51829">MAQTTAKEWFDKGMATNDHHEEIEYFSKAIQLNPQYAAAYYNRGLSKRKLNRHQEAITDCDEAIRLDPKYLNAYIVRGNSKQDLGRHQEAIADYDEAIRLDPTYARAYYNRGWAKDELGQYQQAIYDFDVAIRLDPKYGNAYINRAISKRKLGRHQEAIVDLDEAIRLDPKDAISYFIKGRSLVNLNRCTEALELFRQGEALDPNQTFYLDDKKKAQTCATPAPASGKRLALVIGNSTYQYGSSLQGRPLNDAQDMAARLRSLGFQVLLHTDANQQAMRQALLSFSQQIDRRTEVAMVFYAGHGIEVGGQNYLIPTDARLTRPSDANLEAINVQMLLNELKTSGATFCVAVLDACRNDPFRYWPATVRADDDRGFKVISDLAGEGNMYLAMATGWKNVAQNGTGRNGVYTESLLNYLRAGQTIESVFQDAAVEVKERTQQRQNPQLITEYATRRRLTL</sequence>
<dbReference type="Pfam" id="PF00515">
    <property type="entry name" value="TPR_1"/>
    <property type="match status" value="2"/>
</dbReference>
<evidence type="ECO:0000259" key="4">
    <source>
        <dbReference type="PROSITE" id="PS50208"/>
    </source>
</evidence>
<evidence type="ECO:0000256" key="1">
    <source>
        <dbReference type="ARBA" id="ARBA00022737"/>
    </source>
</evidence>
<dbReference type="InterPro" id="IPR019734">
    <property type="entry name" value="TPR_rpt"/>
</dbReference>
<feature type="repeat" description="TPR" evidence="3">
    <location>
        <begin position="139"/>
        <end position="172"/>
    </location>
</feature>
<dbReference type="InterPro" id="IPR011990">
    <property type="entry name" value="TPR-like_helical_dom_sf"/>
</dbReference>
<dbReference type="Proteomes" id="UP001500936">
    <property type="component" value="Unassembled WGS sequence"/>
</dbReference>
<dbReference type="PROSITE" id="PS50208">
    <property type="entry name" value="CASPASE_P20"/>
    <property type="match status" value="1"/>
</dbReference>
<dbReference type="PROSITE" id="PS50293">
    <property type="entry name" value="TPR_REGION"/>
    <property type="match status" value="1"/>
</dbReference>
<dbReference type="Pfam" id="PF13414">
    <property type="entry name" value="TPR_11"/>
    <property type="match status" value="1"/>
</dbReference>
<feature type="domain" description="Caspase family p20" evidence="4">
    <location>
        <begin position="227"/>
        <end position="359"/>
    </location>
</feature>
<evidence type="ECO:0000313" key="6">
    <source>
        <dbReference type="Proteomes" id="UP001500936"/>
    </source>
</evidence>
<dbReference type="InterPro" id="IPR029030">
    <property type="entry name" value="Caspase-like_dom_sf"/>
</dbReference>
<evidence type="ECO:0000256" key="2">
    <source>
        <dbReference type="ARBA" id="ARBA00022803"/>
    </source>
</evidence>
<dbReference type="PANTHER" id="PTHR22904:SF523">
    <property type="entry name" value="STRESS-INDUCED-PHOSPHOPROTEIN 1"/>
    <property type="match status" value="1"/>
</dbReference>
<keyword evidence="1" id="KW-0677">Repeat</keyword>
<dbReference type="Pfam" id="PF13181">
    <property type="entry name" value="TPR_8"/>
    <property type="match status" value="1"/>
</dbReference>
<dbReference type="SUPFAM" id="SSF48452">
    <property type="entry name" value="TPR-like"/>
    <property type="match status" value="1"/>
</dbReference>
<dbReference type="InterPro" id="IPR011600">
    <property type="entry name" value="Pept_C14_caspase"/>
</dbReference>
<dbReference type="Gene3D" id="1.25.40.10">
    <property type="entry name" value="Tetratricopeptide repeat domain"/>
    <property type="match status" value="3"/>
</dbReference>
<feature type="repeat" description="TPR" evidence="3">
    <location>
        <begin position="37"/>
        <end position="70"/>
    </location>
</feature>
<evidence type="ECO:0000256" key="3">
    <source>
        <dbReference type="PROSITE-ProRule" id="PRU00339"/>
    </source>
</evidence>
<dbReference type="PANTHER" id="PTHR22904">
    <property type="entry name" value="TPR REPEAT CONTAINING PROTEIN"/>
    <property type="match status" value="1"/>
</dbReference>
<dbReference type="SUPFAM" id="SSF52129">
    <property type="entry name" value="Caspase-like"/>
    <property type="match status" value="1"/>
</dbReference>
<dbReference type="EMBL" id="BAABHB010000017">
    <property type="protein sequence ID" value="GAA4418462.1"/>
    <property type="molecule type" value="Genomic_DNA"/>
</dbReference>
<keyword evidence="2 3" id="KW-0802">TPR repeat</keyword>
<feature type="repeat" description="TPR" evidence="3">
    <location>
        <begin position="105"/>
        <end position="138"/>
    </location>
</feature>
<protein>
    <submittedName>
        <fullName evidence="5">Caspase family protein</fullName>
    </submittedName>
</protein>
<dbReference type="Pfam" id="PF00656">
    <property type="entry name" value="Peptidase_C14"/>
    <property type="match status" value="1"/>
</dbReference>
<dbReference type="Gene3D" id="3.40.50.1460">
    <property type="match status" value="1"/>
</dbReference>
<dbReference type="PROSITE" id="PS50005">
    <property type="entry name" value="TPR"/>
    <property type="match status" value="5"/>
</dbReference>
<feature type="repeat" description="TPR" evidence="3">
    <location>
        <begin position="173"/>
        <end position="206"/>
    </location>
</feature>
<name>A0ABP8KY21_9BACT</name>
<organism evidence="5 6">
    <name type="scientific">Nibrella viscosa</name>
    <dbReference type="NCBI Taxonomy" id="1084524"/>
    <lineage>
        <taxon>Bacteria</taxon>
        <taxon>Pseudomonadati</taxon>
        <taxon>Bacteroidota</taxon>
        <taxon>Cytophagia</taxon>
        <taxon>Cytophagales</taxon>
        <taxon>Spirosomataceae</taxon>
        <taxon>Nibrella</taxon>
    </lineage>
</organism>
<feature type="repeat" description="TPR" evidence="3">
    <location>
        <begin position="71"/>
        <end position="104"/>
    </location>
</feature>